<keyword evidence="4" id="KW-1185">Reference proteome</keyword>
<dbReference type="Pfam" id="PF00014">
    <property type="entry name" value="Kunitz_BPTI"/>
    <property type="match status" value="1"/>
</dbReference>
<evidence type="ECO:0000313" key="3">
    <source>
        <dbReference type="EMBL" id="CAG9835803.1"/>
    </source>
</evidence>
<evidence type="ECO:0000256" key="1">
    <source>
        <dbReference type="SAM" id="SignalP"/>
    </source>
</evidence>
<organism evidence="3 4">
    <name type="scientific">Diabrotica balteata</name>
    <name type="common">Banded cucumber beetle</name>
    <dbReference type="NCBI Taxonomy" id="107213"/>
    <lineage>
        <taxon>Eukaryota</taxon>
        <taxon>Metazoa</taxon>
        <taxon>Ecdysozoa</taxon>
        <taxon>Arthropoda</taxon>
        <taxon>Hexapoda</taxon>
        <taxon>Insecta</taxon>
        <taxon>Pterygota</taxon>
        <taxon>Neoptera</taxon>
        <taxon>Endopterygota</taxon>
        <taxon>Coleoptera</taxon>
        <taxon>Polyphaga</taxon>
        <taxon>Cucujiformia</taxon>
        <taxon>Chrysomeloidea</taxon>
        <taxon>Chrysomelidae</taxon>
        <taxon>Galerucinae</taxon>
        <taxon>Diabroticina</taxon>
        <taxon>Diabroticites</taxon>
        <taxon>Diabrotica</taxon>
    </lineage>
</organism>
<keyword evidence="1" id="KW-0732">Signal</keyword>
<feature type="domain" description="BPTI/Kunitz inhibitor" evidence="2">
    <location>
        <begin position="35"/>
        <end position="90"/>
    </location>
</feature>
<evidence type="ECO:0000313" key="4">
    <source>
        <dbReference type="Proteomes" id="UP001153709"/>
    </source>
</evidence>
<dbReference type="SUPFAM" id="SSF57362">
    <property type="entry name" value="BPTI-like"/>
    <property type="match status" value="1"/>
</dbReference>
<dbReference type="Proteomes" id="UP001153709">
    <property type="component" value="Chromosome 6"/>
</dbReference>
<reference evidence="3" key="1">
    <citation type="submission" date="2022-01" db="EMBL/GenBank/DDBJ databases">
        <authorList>
            <person name="King R."/>
        </authorList>
    </citation>
    <scope>NUCLEOTIDE SEQUENCE</scope>
</reference>
<feature type="chain" id="PRO_5040503346" description="BPTI/Kunitz inhibitor domain-containing protein" evidence="1">
    <location>
        <begin position="16"/>
        <end position="104"/>
    </location>
</feature>
<protein>
    <recommendedName>
        <fullName evidence="2">BPTI/Kunitz inhibitor domain-containing protein</fullName>
    </recommendedName>
</protein>
<dbReference type="InterPro" id="IPR002223">
    <property type="entry name" value="Kunitz_BPTI"/>
</dbReference>
<dbReference type="AlphaFoldDB" id="A0A9N9XGW6"/>
<gene>
    <name evidence="3" type="ORF">DIABBA_LOCUS8965</name>
</gene>
<dbReference type="InterPro" id="IPR036880">
    <property type="entry name" value="Kunitz_BPTI_sf"/>
</dbReference>
<dbReference type="GO" id="GO:0004867">
    <property type="term" value="F:serine-type endopeptidase inhibitor activity"/>
    <property type="evidence" value="ECO:0007669"/>
    <property type="project" value="InterPro"/>
</dbReference>
<dbReference type="OrthoDB" id="10412387at2759"/>
<dbReference type="SMART" id="SM00131">
    <property type="entry name" value="KU"/>
    <property type="match status" value="1"/>
</dbReference>
<feature type="signal peptide" evidence="1">
    <location>
        <begin position="1"/>
        <end position="15"/>
    </location>
</feature>
<dbReference type="PROSITE" id="PS50279">
    <property type="entry name" value="BPTI_KUNITZ_2"/>
    <property type="match status" value="1"/>
</dbReference>
<evidence type="ECO:0000259" key="2">
    <source>
        <dbReference type="PROSITE" id="PS50279"/>
    </source>
</evidence>
<dbReference type="EMBL" id="OU898281">
    <property type="protein sequence ID" value="CAG9835803.1"/>
    <property type="molecule type" value="Genomic_DNA"/>
</dbReference>
<dbReference type="Gene3D" id="4.10.410.10">
    <property type="entry name" value="Pancreatic trypsin inhibitor Kunitz domain"/>
    <property type="match status" value="1"/>
</dbReference>
<sequence>MKFIFLLFLVAAVNARLPSPDSLARIERPFTVADCYLPHETEPCEDKDKGTILVYKWDVRDNNCVQALYYVGCKATKNLFGSYQECLYTAGPVCQRSPVGVLQK</sequence>
<accession>A0A9N9XGW6</accession>
<proteinExistence type="predicted"/>
<name>A0A9N9XGW6_DIABA</name>